<dbReference type="Gene3D" id="1.10.260.40">
    <property type="entry name" value="lambda repressor-like DNA-binding domains"/>
    <property type="match status" value="1"/>
</dbReference>
<feature type="domain" description="HTH cro/C1-type" evidence="2">
    <location>
        <begin position="11"/>
        <end position="70"/>
    </location>
</feature>
<keyword evidence="4" id="KW-1185">Reference proteome</keyword>
<protein>
    <submittedName>
        <fullName evidence="3">Transcriptional regulator with XRE-family HTH domain</fullName>
    </submittedName>
</protein>
<dbReference type="CDD" id="cd00093">
    <property type="entry name" value="HTH_XRE"/>
    <property type="match status" value="1"/>
</dbReference>
<reference evidence="3" key="1">
    <citation type="submission" date="2021-03" db="EMBL/GenBank/DDBJ databases">
        <title>Genomic Encyclopedia of Type Strains, Phase IV (KMG-IV): sequencing the most valuable type-strain genomes for metagenomic binning, comparative biology and taxonomic classification.</title>
        <authorList>
            <person name="Goeker M."/>
        </authorList>
    </citation>
    <scope>NUCLEOTIDE SEQUENCE</scope>
    <source>
        <strain evidence="3">DSM 101588</strain>
    </source>
</reference>
<accession>A0ABS4NFU9</accession>
<evidence type="ECO:0000313" key="4">
    <source>
        <dbReference type="Proteomes" id="UP001166402"/>
    </source>
</evidence>
<evidence type="ECO:0000256" key="1">
    <source>
        <dbReference type="ARBA" id="ARBA00023125"/>
    </source>
</evidence>
<gene>
    <name evidence="3" type="ORF">J2Z80_002067</name>
</gene>
<dbReference type="EMBL" id="JAGGLT010000023">
    <property type="protein sequence ID" value="MBP2072536.1"/>
    <property type="molecule type" value="Genomic_DNA"/>
</dbReference>
<dbReference type="Pfam" id="PF01381">
    <property type="entry name" value="HTH_3"/>
    <property type="match status" value="1"/>
</dbReference>
<dbReference type="PANTHER" id="PTHR46797">
    <property type="entry name" value="HTH-TYPE TRANSCRIPTIONAL REGULATOR"/>
    <property type="match status" value="1"/>
</dbReference>
<organism evidence="3 4">
    <name type="scientific">Thermoanaerobacterium butyriciformans</name>
    <dbReference type="NCBI Taxonomy" id="1702242"/>
    <lineage>
        <taxon>Bacteria</taxon>
        <taxon>Bacillati</taxon>
        <taxon>Bacillota</taxon>
        <taxon>Clostridia</taxon>
        <taxon>Thermoanaerobacterales</taxon>
        <taxon>Thermoanaerobacteraceae</taxon>
        <taxon>Thermoanaerobacterium</taxon>
    </lineage>
</organism>
<dbReference type="InterPro" id="IPR050807">
    <property type="entry name" value="TransReg_Diox_bact_type"/>
</dbReference>
<dbReference type="SMART" id="SM00530">
    <property type="entry name" value="HTH_XRE"/>
    <property type="match status" value="1"/>
</dbReference>
<dbReference type="Proteomes" id="UP001166402">
    <property type="component" value="Unassembled WGS sequence"/>
</dbReference>
<dbReference type="PANTHER" id="PTHR46797:SF1">
    <property type="entry name" value="METHYLPHOSPHONATE SYNTHASE"/>
    <property type="match status" value="1"/>
</dbReference>
<keyword evidence="1" id="KW-0238">DNA-binding</keyword>
<dbReference type="PROSITE" id="PS50943">
    <property type="entry name" value="HTH_CROC1"/>
    <property type="match status" value="1"/>
</dbReference>
<evidence type="ECO:0000313" key="3">
    <source>
        <dbReference type="EMBL" id="MBP2072536.1"/>
    </source>
</evidence>
<sequence>MSKEISIGLKIKAAREARGLSQIEVVERLAEKDINMSRETLSKIENGNRIVSAVELNALCKVLNIDINILFEDEEDDDLVTLFRKKNFSEKTIEEVEKLQDMIKMFIYQKKIYNGEFKPQKRKPLWEEC</sequence>
<comment type="caution">
    <text evidence="3">The sequence shown here is derived from an EMBL/GenBank/DDBJ whole genome shotgun (WGS) entry which is preliminary data.</text>
</comment>
<name>A0ABS4NFU9_9THEO</name>
<dbReference type="SUPFAM" id="SSF47413">
    <property type="entry name" value="lambda repressor-like DNA-binding domains"/>
    <property type="match status" value="1"/>
</dbReference>
<proteinExistence type="predicted"/>
<dbReference type="InterPro" id="IPR001387">
    <property type="entry name" value="Cro/C1-type_HTH"/>
</dbReference>
<dbReference type="RefSeq" id="WP_209454281.1">
    <property type="nucleotide sequence ID" value="NZ_JAGGLT010000023.1"/>
</dbReference>
<dbReference type="InterPro" id="IPR010982">
    <property type="entry name" value="Lambda_DNA-bd_dom_sf"/>
</dbReference>
<evidence type="ECO:0000259" key="2">
    <source>
        <dbReference type="PROSITE" id="PS50943"/>
    </source>
</evidence>